<evidence type="ECO:0000313" key="2">
    <source>
        <dbReference type="Proteomes" id="UP000594638"/>
    </source>
</evidence>
<reference evidence="1 2" key="1">
    <citation type="submission" date="2019-12" db="EMBL/GenBank/DDBJ databases">
        <authorList>
            <person name="Alioto T."/>
            <person name="Alioto T."/>
            <person name="Gomez Garrido J."/>
        </authorList>
    </citation>
    <scope>NUCLEOTIDE SEQUENCE [LARGE SCALE GENOMIC DNA]</scope>
</reference>
<gene>
    <name evidence="1" type="ORF">OLEA9_A120535</name>
</gene>
<accession>A0A8S0QF81</accession>
<name>A0A8S0QF81_OLEEU</name>
<proteinExistence type="predicted"/>
<evidence type="ECO:0000313" key="1">
    <source>
        <dbReference type="EMBL" id="CAA2965978.1"/>
    </source>
</evidence>
<dbReference type="AlphaFoldDB" id="A0A8S0QF81"/>
<sequence>MSGTRAHFLAFLGSFWDKVCRPCQGCKHVFGHFWDTMRRPCPGRGQISRHFLAVYSTLCASHVQDASWPWWGRRPFFKHTKVARRASHVRDVSMFSGIFGTRCSGHVQAGRILAIDTVCRPYPGRDWATTRIQPDFQAFLGSFWARYVSHVGDASSVQQGRGLISKHFYTVSGTRCAVHVHGTARTRSDFQAFLGSFWNTIYRPCSGHVPAKAWMQANF</sequence>
<comment type="caution">
    <text evidence="1">The sequence shown here is derived from an EMBL/GenBank/DDBJ whole genome shotgun (WGS) entry which is preliminary data.</text>
</comment>
<keyword evidence="2" id="KW-1185">Reference proteome</keyword>
<organism evidence="1 2">
    <name type="scientific">Olea europaea subsp. europaea</name>
    <dbReference type="NCBI Taxonomy" id="158383"/>
    <lineage>
        <taxon>Eukaryota</taxon>
        <taxon>Viridiplantae</taxon>
        <taxon>Streptophyta</taxon>
        <taxon>Embryophyta</taxon>
        <taxon>Tracheophyta</taxon>
        <taxon>Spermatophyta</taxon>
        <taxon>Magnoliopsida</taxon>
        <taxon>eudicotyledons</taxon>
        <taxon>Gunneridae</taxon>
        <taxon>Pentapetalae</taxon>
        <taxon>asterids</taxon>
        <taxon>lamiids</taxon>
        <taxon>Lamiales</taxon>
        <taxon>Oleaceae</taxon>
        <taxon>Oleeae</taxon>
        <taxon>Olea</taxon>
    </lineage>
</organism>
<dbReference type="Gramene" id="OE9A120535T1">
    <property type="protein sequence ID" value="OE9A120535C1"/>
    <property type="gene ID" value="OE9A120535"/>
</dbReference>
<dbReference type="Proteomes" id="UP000594638">
    <property type="component" value="Unassembled WGS sequence"/>
</dbReference>
<protein>
    <submittedName>
        <fullName evidence="1">Uncharacterized protein</fullName>
    </submittedName>
</protein>
<dbReference type="EMBL" id="CACTIH010001851">
    <property type="protein sequence ID" value="CAA2965978.1"/>
    <property type="molecule type" value="Genomic_DNA"/>
</dbReference>